<name>A0A8T2N1P7_9TELE</name>
<keyword evidence="2" id="KW-1133">Transmembrane helix</keyword>
<gene>
    <name evidence="3" type="ORF">JZ751_010085</name>
</gene>
<feature type="region of interest" description="Disordered" evidence="1">
    <location>
        <begin position="121"/>
        <end position="151"/>
    </location>
</feature>
<evidence type="ECO:0000313" key="4">
    <source>
        <dbReference type="Proteomes" id="UP000824540"/>
    </source>
</evidence>
<dbReference type="EMBL" id="JAFBMS010000175">
    <property type="protein sequence ID" value="KAG9333806.1"/>
    <property type="molecule type" value="Genomic_DNA"/>
</dbReference>
<sequence>MRKALEEQAGARVNERQTDVPTPAHEGPTLHHTLSSDGTDLKNLGLRQSRLHTDLRRQSFTLVDGTAPIATPTAEALRPRFLPWIVSRVPPSNGPLAGQIYGQNGAGRGEEERRGEGMGVVAESGGQTTTSSCLTPSDLTRSPSHNNPGHRGLGHWELRGRQSSLGLQEFSHQTQWCPWSSRPQHCEQSALPFPQLYTSTVGQREGKRQREFFLVLILSLQLFGCMYVCVCKCYNVTCYNYITIYELIT</sequence>
<feature type="compositionally biased region" description="Polar residues" evidence="1">
    <location>
        <begin position="125"/>
        <end position="147"/>
    </location>
</feature>
<keyword evidence="2" id="KW-0472">Membrane</keyword>
<evidence type="ECO:0000313" key="3">
    <source>
        <dbReference type="EMBL" id="KAG9333806.1"/>
    </source>
</evidence>
<accession>A0A8T2N1P7</accession>
<organism evidence="3 4">
    <name type="scientific">Albula glossodonta</name>
    <name type="common">roundjaw bonefish</name>
    <dbReference type="NCBI Taxonomy" id="121402"/>
    <lineage>
        <taxon>Eukaryota</taxon>
        <taxon>Metazoa</taxon>
        <taxon>Chordata</taxon>
        <taxon>Craniata</taxon>
        <taxon>Vertebrata</taxon>
        <taxon>Euteleostomi</taxon>
        <taxon>Actinopterygii</taxon>
        <taxon>Neopterygii</taxon>
        <taxon>Teleostei</taxon>
        <taxon>Albuliformes</taxon>
        <taxon>Albulidae</taxon>
        <taxon>Albula</taxon>
    </lineage>
</organism>
<keyword evidence="2" id="KW-0812">Transmembrane</keyword>
<dbReference type="AlphaFoldDB" id="A0A8T2N1P7"/>
<evidence type="ECO:0000256" key="1">
    <source>
        <dbReference type="SAM" id="MobiDB-lite"/>
    </source>
</evidence>
<evidence type="ECO:0000256" key="2">
    <source>
        <dbReference type="SAM" id="Phobius"/>
    </source>
</evidence>
<proteinExistence type="predicted"/>
<protein>
    <submittedName>
        <fullName evidence="3">Uncharacterized protein</fullName>
    </submittedName>
</protein>
<keyword evidence="4" id="KW-1185">Reference proteome</keyword>
<feature type="transmembrane region" description="Helical" evidence="2">
    <location>
        <begin position="212"/>
        <end position="230"/>
    </location>
</feature>
<dbReference type="Proteomes" id="UP000824540">
    <property type="component" value="Unassembled WGS sequence"/>
</dbReference>
<feature type="region of interest" description="Disordered" evidence="1">
    <location>
        <begin position="1"/>
        <end position="41"/>
    </location>
</feature>
<reference evidence="3" key="1">
    <citation type="thesis" date="2021" institute="BYU ScholarsArchive" country="Provo, UT, USA">
        <title>Applications of and Algorithms for Genome Assembly and Genomic Analyses with an Emphasis on Marine Teleosts.</title>
        <authorList>
            <person name="Pickett B.D."/>
        </authorList>
    </citation>
    <scope>NUCLEOTIDE SEQUENCE</scope>
    <source>
        <strain evidence="3">HI-2016</strain>
    </source>
</reference>
<comment type="caution">
    <text evidence="3">The sequence shown here is derived from an EMBL/GenBank/DDBJ whole genome shotgun (WGS) entry which is preliminary data.</text>
</comment>